<protein>
    <submittedName>
        <fullName evidence="2">Uncharacterized protein</fullName>
    </submittedName>
</protein>
<proteinExistence type="predicted"/>
<feature type="region of interest" description="Disordered" evidence="1">
    <location>
        <begin position="88"/>
        <end position="109"/>
    </location>
</feature>
<keyword evidence="3" id="KW-1185">Reference proteome</keyword>
<evidence type="ECO:0000256" key="1">
    <source>
        <dbReference type="SAM" id="MobiDB-lite"/>
    </source>
</evidence>
<dbReference type="EMBL" id="MU839833">
    <property type="protein sequence ID" value="KAK1755872.1"/>
    <property type="molecule type" value="Genomic_DNA"/>
</dbReference>
<accession>A0AAJ0BFI3</accession>
<dbReference type="AlphaFoldDB" id="A0AAJ0BFI3"/>
<feature type="region of interest" description="Disordered" evidence="1">
    <location>
        <begin position="39"/>
        <end position="62"/>
    </location>
</feature>
<gene>
    <name evidence="2" type="ORF">QBC47DRAFT_198745</name>
</gene>
<organism evidence="2 3">
    <name type="scientific">Echria macrotheca</name>
    <dbReference type="NCBI Taxonomy" id="438768"/>
    <lineage>
        <taxon>Eukaryota</taxon>
        <taxon>Fungi</taxon>
        <taxon>Dikarya</taxon>
        <taxon>Ascomycota</taxon>
        <taxon>Pezizomycotina</taxon>
        <taxon>Sordariomycetes</taxon>
        <taxon>Sordariomycetidae</taxon>
        <taxon>Sordariales</taxon>
        <taxon>Schizotheciaceae</taxon>
        <taxon>Echria</taxon>
    </lineage>
</organism>
<reference evidence="2" key="1">
    <citation type="submission" date="2023-06" db="EMBL/GenBank/DDBJ databases">
        <title>Genome-scale phylogeny and comparative genomics of the fungal order Sordariales.</title>
        <authorList>
            <consortium name="Lawrence Berkeley National Laboratory"/>
            <person name="Hensen N."/>
            <person name="Bonometti L."/>
            <person name="Westerberg I."/>
            <person name="Brannstrom I.O."/>
            <person name="Guillou S."/>
            <person name="Cros-Aarteil S."/>
            <person name="Calhoun S."/>
            <person name="Haridas S."/>
            <person name="Kuo A."/>
            <person name="Mondo S."/>
            <person name="Pangilinan J."/>
            <person name="Riley R."/>
            <person name="Labutti K."/>
            <person name="Andreopoulos B."/>
            <person name="Lipzen A."/>
            <person name="Chen C."/>
            <person name="Yanf M."/>
            <person name="Daum C."/>
            <person name="Ng V."/>
            <person name="Clum A."/>
            <person name="Steindorff A."/>
            <person name="Ohm R."/>
            <person name="Martin F."/>
            <person name="Silar P."/>
            <person name="Natvig D."/>
            <person name="Lalanne C."/>
            <person name="Gautier V."/>
            <person name="Ament-Velasquez S.L."/>
            <person name="Kruys A."/>
            <person name="Hutchinson M.I."/>
            <person name="Powell A.J."/>
            <person name="Barry K."/>
            <person name="Miller A.N."/>
            <person name="Grigoriev I.V."/>
            <person name="Debuchy R."/>
            <person name="Gladieux P."/>
            <person name="Thoren M.H."/>
            <person name="Johannesson H."/>
        </authorList>
    </citation>
    <scope>NUCLEOTIDE SEQUENCE</scope>
    <source>
        <strain evidence="2">PSN4</strain>
    </source>
</reference>
<evidence type="ECO:0000313" key="3">
    <source>
        <dbReference type="Proteomes" id="UP001239445"/>
    </source>
</evidence>
<dbReference type="Proteomes" id="UP001239445">
    <property type="component" value="Unassembled WGS sequence"/>
</dbReference>
<comment type="caution">
    <text evidence="2">The sequence shown here is derived from an EMBL/GenBank/DDBJ whole genome shotgun (WGS) entry which is preliminary data.</text>
</comment>
<evidence type="ECO:0000313" key="2">
    <source>
        <dbReference type="EMBL" id="KAK1755872.1"/>
    </source>
</evidence>
<sequence>MFKTKTLSSFKGMFPPIHQPLPLDKRESKKLLETITSSFRAQLDREHGAPTTRPPLSAPTARHLSAAGANIPERPVDRHLRAILTNPLFGQNNEPTAPRETKSPLLSSSGRNHKEVFEKAVGKGLMTIDRAHGFLLAVLKSIRESSTGSVSLGMRESGAGLLVVQWLRASGQEQGLSFLSNKRFIQLLLRYMVAGDLSGLAWTWFQRLIEMEKAADDARPQALLESLVVAQWETQGLEEAYSSILKADGLVREHDVSPDMLSQAWVTIARRTATDSWGHKMPTADLFESFLGVGRRIPAAHLLEDAHLDLHHPTKPSHDRAVELLSSDGIWREVSRFKSDSSFAKVLKLLSFDTLKHLVRVGEVKLAEEVLVRISALLNSPRLELDLSQREYFEDAMRWFRGEDRALY</sequence>
<feature type="region of interest" description="Disordered" evidence="1">
    <location>
        <begin position="1"/>
        <end position="22"/>
    </location>
</feature>
<name>A0AAJ0BFI3_9PEZI</name>